<dbReference type="AlphaFoldDB" id="A0AAD1XEC4"/>
<gene>
    <name evidence="1" type="ORF">ECRASSUSDP1_LOCUS8934</name>
</gene>
<comment type="caution">
    <text evidence="1">The sequence shown here is derived from an EMBL/GenBank/DDBJ whole genome shotgun (WGS) entry which is preliminary data.</text>
</comment>
<sequence>MEKSAKIEESNASVDSKNLYTKALKKMAIKKKDHESTKSLSVPVMALPKGRAPEAKLKSKIANFIEGTKLIPQKVNTKELIKSEKFRSRMGTPMRSFKISDIKSEKERTIQKSLMHLLDKPVPLFKKREESDSKTFNVIQLRVDFKNSMQDSNVQIIPYQEKKRGSSRITTRMSQKVPADFDIMKYQSIELPSPKPMKEPRFMRISKSKREFLPKRQNKLLLKKQMIFNKQMGMNSPRRNIKTVQNLYRSPQAGKDELKRFKSKAGRSRALRKFVSPENLRTARRSSYRKKLQIYRYKESTMTPCMGSRLE</sequence>
<proteinExistence type="predicted"/>
<protein>
    <submittedName>
        <fullName evidence="1">Uncharacterized protein</fullName>
    </submittedName>
</protein>
<evidence type="ECO:0000313" key="1">
    <source>
        <dbReference type="EMBL" id="CAI2367646.1"/>
    </source>
</evidence>
<reference evidence="1" key="1">
    <citation type="submission" date="2023-07" db="EMBL/GenBank/DDBJ databases">
        <authorList>
            <consortium name="AG Swart"/>
            <person name="Singh M."/>
            <person name="Singh A."/>
            <person name="Seah K."/>
            <person name="Emmerich C."/>
        </authorList>
    </citation>
    <scope>NUCLEOTIDE SEQUENCE</scope>
    <source>
        <strain evidence="1">DP1</strain>
    </source>
</reference>
<evidence type="ECO:0000313" key="2">
    <source>
        <dbReference type="Proteomes" id="UP001295684"/>
    </source>
</evidence>
<accession>A0AAD1XEC4</accession>
<dbReference type="EMBL" id="CAMPGE010008760">
    <property type="protein sequence ID" value="CAI2367646.1"/>
    <property type="molecule type" value="Genomic_DNA"/>
</dbReference>
<dbReference type="Proteomes" id="UP001295684">
    <property type="component" value="Unassembled WGS sequence"/>
</dbReference>
<organism evidence="1 2">
    <name type="scientific">Euplotes crassus</name>
    <dbReference type="NCBI Taxonomy" id="5936"/>
    <lineage>
        <taxon>Eukaryota</taxon>
        <taxon>Sar</taxon>
        <taxon>Alveolata</taxon>
        <taxon>Ciliophora</taxon>
        <taxon>Intramacronucleata</taxon>
        <taxon>Spirotrichea</taxon>
        <taxon>Hypotrichia</taxon>
        <taxon>Euplotida</taxon>
        <taxon>Euplotidae</taxon>
        <taxon>Moneuplotes</taxon>
    </lineage>
</organism>
<name>A0AAD1XEC4_EUPCR</name>
<keyword evidence="2" id="KW-1185">Reference proteome</keyword>